<dbReference type="EMBL" id="JADGJD010000093">
    <property type="protein sequence ID" value="KAJ3055135.1"/>
    <property type="molecule type" value="Genomic_DNA"/>
</dbReference>
<feature type="compositionally biased region" description="Low complexity" evidence="1">
    <location>
        <begin position="367"/>
        <end position="382"/>
    </location>
</feature>
<keyword evidence="3" id="KW-1185">Reference proteome</keyword>
<feature type="compositionally biased region" description="Polar residues" evidence="1">
    <location>
        <begin position="42"/>
        <end position="60"/>
    </location>
</feature>
<feature type="compositionally biased region" description="Basic and acidic residues" evidence="1">
    <location>
        <begin position="816"/>
        <end position="834"/>
    </location>
</feature>
<sequence>MLTNGPATARQAACQAASQANNGIVPQIDVVEPEAHAEVEQGRSSLNGTANDGTSQQTNAQEEKVIPPVKRRPLCPALEEARSKLALLEALYYELAGATPDGSDDEDSNAQPNGISKRKVSFGEGSADGNDGSNTDTDERVKSEGKEHARSNEDEGIRSRRTKKKSRVNEFDLEMEKMLRPILSTLGDVVTKEQNKREAVLSEMDDLGTQVMAATDMLGEEFSLHVNDTTGPPLASVYQRRDAMLAIRDRVNAVLEERRMTMEKLYESAGFVRQEIGDLQDEEFSLAMCKDYSAGTMAKAAHVVQELELEKRVRFDQLCDLVSSLYTLLTTLNIAPATEYDSIVISLFPDSSAINPPTIEAAKQALSSSSPHPSPPRSSQSSHIPYAHQSRYALPRPLTLTRHCAQVLRERKEGVLAEWERRKGLVRAVVKEIGMFWDELEVEDDERRELKEDVEMLDEYLALAEELRVRWREEMEAKVDGLLGQLGDLWEKCRVSDEDQGLFMSSLKTNLYSPVTVELLIQEIERLTARYEKYGAILEKIQQREDLLKKMLEFEKTASDPRRLFRSSFQLNEEERFRKTCFPTLMKMENALKVDVAQFEIDNGPGAVVEWKGERFLDLMEREISERFINETVFFIGAGHNQSQNRNGVTPSDDAGDADVKSAPSERPGLKRTPSVTSLRTMRGGGGGMAGDKAAPATPRPRSAVVSRNAEPGSLRKSASVQDMRRGGDTGAGGAATPPEKTKWRKSAEMASGNAVGTPKTNGRGGLAGARAVNGSASAASGSNDGGRSVKAESKGGVVGRLARKGSTLFGGGKNKGKDEDGKKEVAVKGRDRATSGSNSLGGKSSRAGR</sequence>
<evidence type="ECO:0000313" key="3">
    <source>
        <dbReference type="Proteomes" id="UP001212841"/>
    </source>
</evidence>
<feature type="region of interest" description="Disordered" evidence="1">
    <location>
        <begin position="641"/>
        <end position="850"/>
    </location>
</feature>
<feature type="compositionally biased region" description="Polar residues" evidence="1">
    <location>
        <begin position="641"/>
        <end position="650"/>
    </location>
</feature>
<feature type="compositionally biased region" description="Low complexity" evidence="1">
    <location>
        <begin position="769"/>
        <end position="787"/>
    </location>
</feature>
<dbReference type="GO" id="GO:0051256">
    <property type="term" value="P:mitotic spindle midzone assembly"/>
    <property type="evidence" value="ECO:0007669"/>
    <property type="project" value="TreeGrafter"/>
</dbReference>
<feature type="region of interest" description="Disordered" evidence="1">
    <location>
        <begin position="36"/>
        <end position="68"/>
    </location>
</feature>
<dbReference type="Pfam" id="PF03999">
    <property type="entry name" value="MAP65_ASE1"/>
    <property type="match status" value="1"/>
</dbReference>
<feature type="compositionally biased region" description="Basic and acidic residues" evidence="1">
    <location>
        <begin position="137"/>
        <end position="158"/>
    </location>
</feature>
<dbReference type="InterPro" id="IPR007145">
    <property type="entry name" value="MAP65_Ase1_PRC1"/>
</dbReference>
<comment type="caution">
    <text evidence="2">The sequence shown here is derived from an EMBL/GenBank/DDBJ whole genome shotgun (WGS) entry which is preliminary data.</text>
</comment>
<feature type="region of interest" description="Disordered" evidence="1">
    <location>
        <begin position="363"/>
        <end position="383"/>
    </location>
</feature>
<protein>
    <submittedName>
        <fullName evidence="2">Uncharacterized protein</fullName>
    </submittedName>
</protein>
<dbReference type="GO" id="GO:0005737">
    <property type="term" value="C:cytoplasm"/>
    <property type="evidence" value="ECO:0007669"/>
    <property type="project" value="TreeGrafter"/>
</dbReference>
<dbReference type="GO" id="GO:0008017">
    <property type="term" value="F:microtubule binding"/>
    <property type="evidence" value="ECO:0007669"/>
    <property type="project" value="InterPro"/>
</dbReference>
<organism evidence="2 3">
    <name type="scientific">Rhizophlyctis rosea</name>
    <dbReference type="NCBI Taxonomy" id="64517"/>
    <lineage>
        <taxon>Eukaryota</taxon>
        <taxon>Fungi</taxon>
        <taxon>Fungi incertae sedis</taxon>
        <taxon>Chytridiomycota</taxon>
        <taxon>Chytridiomycota incertae sedis</taxon>
        <taxon>Chytridiomycetes</taxon>
        <taxon>Rhizophlyctidales</taxon>
        <taxon>Rhizophlyctidaceae</taxon>
        <taxon>Rhizophlyctis</taxon>
    </lineage>
</organism>
<proteinExistence type="predicted"/>
<accession>A0AAD5SJY1</accession>
<dbReference type="Gene3D" id="1.20.58.1520">
    <property type="match status" value="1"/>
</dbReference>
<name>A0AAD5SJY1_9FUNG</name>
<dbReference type="GO" id="GO:1990023">
    <property type="term" value="C:mitotic spindle midzone"/>
    <property type="evidence" value="ECO:0007669"/>
    <property type="project" value="TreeGrafter"/>
</dbReference>
<reference evidence="2" key="1">
    <citation type="submission" date="2020-05" db="EMBL/GenBank/DDBJ databases">
        <title>Phylogenomic resolution of chytrid fungi.</title>
        <authorList>
            <person name="Stajich J.E."/>
            <person name="Amses K."/>
            <person name="Simmons R."/>
            <person name="Seto K."/>
            <person name="Myers J."/>
            <person name="Bonds A."/>
            <person name="Quandt C.A."/>
            <person name="Barry K."/>
            <person name="Liu P."/>
            <person name="Grigoriev I."/>
            <person name="Longcore J.E."/>
            <person name="James T.Y."/>
        </authorList>
    </citation>
    <scope>NUCLEOTIDE SEQUENCE</scope>
    <source>
        <strain evidence="2">JEL0318</strain>
    </source>
</reference>
<evidence type="ECO:0000256" key="1">
    <source>
        <dbReference type="SAM" id="MobiDB-lite"/>
    </source>
</evidence>
<dbReference type="PANTHER" id="PTHR19321">
    <property type="entry name" value="PROTEIN REGULATOR OF CYTOKINESIS 1 PRC1-RELATED"/>
    <property type="match status" value="1"/>
</dbReference>
<feature type="region of interest" description="Disordered" evidence="1">
    <location>
        <begin position="98"/>
        <end position="165"/>
    </location>
</feature>
<dbReference type="Proteomes" id="UP001212841">
    <property type="component" value="Unassembled WGS sequence"/>
</dbReference>
<dbReference type="PANTHER" id="PTHR19321:SF41">
    <property type="entry name" value="FASCETTO-RELATED"/>
    <property type="match status" value="1"/>
</dbReference>
<evidence type="ECO:0000313" key="2">
    <source>
        <dbReference type="EMBL" id="KAJ3055135.1"/>
    </source>
</evidence>
<dbReference type="AlphaFoldDB" id="A0AAD5SJY1"/>
<gene>
    <name evidence="2" type="ORF">HK097_011372</name>
</gene>